<evidence type="ECO:0000256" key="1">
    <source>
        <dbReference type="PIRNR" id="PIRNR006221"/>
    </source>
</evidence>
<gene>
    <name evidence="2" type="ORF">J2S63_002607</name>
</gene>
<dbReference type="Gene3D" id="1.20.1270.240">
    <property type="match status" value="1"/>
</dbReference>
<organism evidence="2 3">
    <name type="scientific">Nocardioides marmoribigeumensis</name>
    <dbReference type="NCBI Taxonomy" id="433649"/>
    <lineage>
        <taxon>Bacteria</taxon>
        <taxon>Bacillati</taxon>
        <taxon>Actinomycetota</taxon>
        <taxon>Actinomycetes</taxon>
        <taxon>Propionibacteriales</taxon>
        <taxon>Nocardioidaceae</taxon>
        <taxon>Nocardioides</taxon>
    </lineage>
</organism>
<dbReference type="Gene3D" id="3.30.200.20">
    <property type="entry name" value="Phosphorylase Kinase, domain 1"/>
    <property type="match status" value="1"/>
</dbReference>
<keyword evidence="1" id="KW-0808">Transferase</keyword>
<keyword evidence="3" id="KW-1185">Reference proteome</keyword>
<sequence length="252" mass="26979">MTEVFRKQSSTEGYVAWEAAGLRWLAGATGSGGAPVVEVLDVGPEHLDLVRLRSVAPTSDAARALGAGLAHTHDAGAPSYACAPEGYLGPGFFGPLSDPLPLELGAWDRWGEMYAEARVRPMARLARDRGMDVQVLDAVCDRLRSGDLDTDDVPARLHGDLWSGNVMWTPDGAVLVDPAAHGGHRETDLALLALFGAPHLEEVRAGYEEVHPLAEGWADRVPLHQLHCLLVHAVLFGGGYGRQALEAARRFA</sequence>
<evidence type="ECO:0000313" key="2">
    <source>
        <dbReference type="EMBL" id="MDR7363054.1"/>
    </source>
</evidence>
<dbReference type="PANTHER" id="PTHR12149">
    <property type="entry name" value="FRUCTOSAMINE 3 KINASE-RELATED PROTEIN"/>
    <property type="match status" value="1"/>
</dbReference>
<reference evidence="2 3" key="1">
    <citation type="submission" date="2023-07" db="EMBL/GenBank/DDBJ databases">
        <title>Sequencing the genomes of 1000 actinobacteria strains.</title>
        <authorList>
            <person name="Klenk H.-P."/>
        </authorList>
    </citation>
    <scope>NUCLEOTIDE SEQUENCE [LARGE SCALE GENOMIC DNA]</scope>
    <source>
        <strain evidence="2 3">DSM 19426</strain>
    </source>
</reference>
<comment type="similarity">
    <text evidence="1">Belongs to the fructosamine kinase family.</text>
</comment>
<dbReference type="SUPFAM" id="SSF56112">
    <property type="entry name" value="Protein kinase-like (PK-like)"/>
    <property type="match status" value="1"/>
</dbReference>
<proteinExistence type="inferred from homology"/>
<dbReference type="InterPro" id="IPR011009">
    <property type="entry name" value="Kinase-like_dom_sf"/>
</dbReference>
<dbReference type="Gene3D" id="1.10.510.10">
    <property type="entry name" value="Transferase(Phosphotransferase) domain 1"/>
    <property type="match status" value="1"/>
</dbReference>
<dbReference type="PANTHER" id="PTHR12149:SF8">
    <property type="entry name" value="PROTEIN-RIBULOSAMINE 3-KINASE"/>
    <property type="match status" value="1"/>
</dbReference>
<protein>
    <submittedName>
        <fullName evidence="2">Fructosamine-3-kinase</fullName>
    </submittedName>
</protein>
<dbReference type="RefSeq" id="WP_310302953.1">
    <property type="nucleotide sequence ID" value="NZ_BAAAPS010000010.1"/>
</dbReference>
<dbReference type="EMBL" id="JAVDYG010000001">
    <property type="protein sequence ID" value="MDR7363054.1"/>
    <property type="molecule type" value="Genomic_DNA"/>
</dbReference>
<accession>A0ABU2BXD9</accession>
<dbReference type="InterPro" id="IPR016477">
    <property type="entry name" value="Fructo-/Ketosamine-3-kinase"/>
</dbReference>
<comment type="caution">
    <text evidence="2">The sequence shown here is derived from an EMBL/GenBank/DDBJ whole genome shotgun (WGS) entry which is preliminary data.</text>
</comment>
<dbReference type="Proteomes" id="UP001183648">
    <property type="component" value="Unassembled WGS sequence"/>
</dbReference>
<dbReference type="PIRSF" id="PIRSF006221">
    <property type="entry name" value="Ketosamine-3-kinase"/>
    <property type="match status" value="1"/>
</dbReference>
<evidence type="ECO:0000313" key="3">
    <source>
        <dbReference type="Proteomes" id="UP001183648"/>
    </source>
</evidence>
<dbReference type="Pfam" id="PF03881">
    <property type="entry name" value="Fructosamin_kin"/>
    <property type="match status" value="1"/>
</dbReference>
<keyword evidence="1" id="KW-0418">Kinase</keyword>
<name>A0ABU2BXD9_9ACTN</name>